<sequence>MELFNFKPQYQPVASNNSPPPGVLSSLRQYPLSNYIVLLAIAAVSAGIGALIGRSPLGCGSCVQYSNRKYTSSDPTLHLLRLAHVAEAHPSLAAEISLGTIKEIFTYNRTFGEDPRIDNGTLAAWDSLVPIGQGTVRFPAGSKKIYTLSVVHQLHCLWSIHQSYYGALQSRRRGDEQQHNHIGPHMRHCFDYLRQGLMCAADSTLEPVDTRLGGVTGWGNERRSPLEADRRGICWQVPKSSPASSLHPMRRRCLALVFSRSSLTLPSAPASQCPRHKAAHPDPTDPRAPLELKTNNQQEFAGNGKRSTGAWLSAPMQPTHKFGPRGGQLDPPPRPVTVLLQDQSHRHFSTPPKMKFQIILLLAAVASAAPLASGKVADADEAVVYPAKVDQSWVDADVAARSVQDADEAVVYPAKVDQSWVDADNA</sequence>
<dbReference type="GO" id="GO:0016491">
    <property type="term" value="F:oxidoreductase activity"/>
    <property type="evidence" value="ECO:0007669"/>
    <property type="project" value="UniProtKB-KW"/>
</dbReference>
<dbReference type="PANTHER" id="PTHR33365">
    <property type="entry name" value="YALI0B05434P"/>
    <property type="match status" value="1"/>
</dbReference>
<dbReference type="Pfam" id="PF11807">
    <property type="entry name" value="UstYa"/>
    <property type="match status" value="1"/>
</dbReference>
<evidence type="ECO:0000256" key="3">
    <source>
        <dbReference type="ARBA" id="ARBA00035112"/>
    </source>
</evidence>
<keyword evidence="2" id="KW-0560">Oxidoreductase</keyword>
<evidence type="ECO:0000256" key="2">
    <source>
        <dbReference type="ARBA" id="ARBA00023002"/>
    </source>
</evidence>
<comment type="caution">
    <text evidence="5">The sequence shown here is derived from an EMBL/GenBank/DDBJ whole genome shotgun (WGS) entry which is preliminary data.</text>
</comment>
<dbReference type="InterPro" id="IPR021765">
    <property type="entry name" value="UstYa-like"/>
</dbReference>
<dbReference type="AlphaFoldDB" id="A0A178EQ39"/>
<feature type="compositionally biased region" description="Basic and acidic residues" evidence="4">
    <location>
        <begin position="279"/>
        <end position="289"/>
    </location>
</feature>
<feature type="region of interest" description="Disordered" evidence="4">
    <location>
        <begin position="265"/>
        <end position="289"/>
    </location>
</feature>
<dbReference type="GO" id="GO:0043386">
    <property type="term" value="P:mycotoxin biosynthetic process"/>
    <property type="evidence" value="ECO:0007669"/>
    <property type="project" value="InterPro"/>
</dbReference>
<evidence type="ECO:0000256" key="4">
    <source>
        <dbReference type="SAM" id="MobiDB-lite"/>
    </source>
</evidence>
<dbReference type="VEuPathDB" id="FungiDB:TERG_03253"/>
<dbReference type="PANTHER" id="PTHR33365:SF11">
    <property type="entry name" value="TAT PATHWAY SIGNAL SEQUENCE"/>
    <property type="match status" value="1"/>
</dbReference>
<proteinExistence type="inferred from homology"/>
<comment type="similarity">
    <text evidence="3">Belongs to the ustYa family.</text>
</comment>
<organism evidence="5 6">
    <name type="scientific">Trichophyton rubrum</name>
    <name type="common">Athlete's foot fungus</name>
    <name type="synonym">Epidermophyton rubrum</name>
    <dbReference type="NCBI Taxonomy" id="5551"/>
    <lineage>
        <taxon>Eukaryota</taxon>
        <taxon>Fungi</taxon>
        <taxon>Dikarya</taxon>
        <taxon>Ascomycota</taxon>
        <taxon>Pezizomycotina</taxon>
        <taxon>Eurotiomycetes</taxon>
        <taxon>Eurotiomycetidae</taxon>
        <taxon>Onygenales</taxon>
        <taxon>Arthrodermataceae</taxon>
        <taxon>Trichophyton</taxon>
    </lineage>
</organism>
<reference evidence="5 6" key="1">
    <citation type="submission" date="2016-05" db="EMBL/GenBank/DDBJ databases">
        <title>Genome sequencing of Trichophyton rubrum CMCC(F)T1i isolated from hair.</title>
        <authorList>
            <person name="Zhan P."/>
            <person name="Tao Y."/>
            <person name="Liu W."/>
        </authorList>
    </citation>
    <scope>NUCLEOTIDE SEQUENCE [LARGE SCALE GENOMIC DNA]</scope>
    <source>
        <strain evidence="6">CMCC(F)T1i</strain>
    </source>
</reference>
<dbReference type="VEuPathDB" id="FungiDB:TERG_03252"/>
<evidence type="ECO:0000313" key="5">
    <source>
        <dbReference type="EMBL" id="OAL62099.1"/>
    </source>
</evidence>
<dbReference type="Proteomes" id="UP000243015">
    <property type="component" value="Unassembled WGS sequence"/>
</dbReference>
<name>A0A178EQ39_TRIRU</name>
<comment type="pathway">
    <text evidence="1">Mycotoxin biosynthesis.</text>
</comment>
<protein>
    <submittedName>
        <fullName evidence="5">Uncharacterized protein</fullName>
    </submittedName>
</protein>
<evidence type="ECO:0000256" key="1">
    <source>
        <dbReference type="ARBA" id="ARBA00004685"/>
    </source>
</evidence>
<evidence type="ECO:0000313" key="6">
    <source>
        <dbReference type="Proteomes" id="UP000243015"/>
    </source>
</evidence>
<dbReference type="EMBL" id="LHPM01000019">
    <property type="protein sequence ID" value="OAL62099.1"/>
    <property type="molecule type" value="Genomic_DNA"/>
</dbReference>
<accession>A0A178EQ39</accession>
<feature type="region of interest" description="Disordered" evidence="4">
    <location>
        <begin position="1"/>
        <end position="21"/>
    </location>
</feature>
<gene>
    <name evidence="5" type="ORF">A7C99_6674</name>
</gene>